<dbReference type="Gene3D" id="1.10.1130.10">
    <property type="entry name" value="Flavocytochrome C3, Chain A"/>
    <property type="match status" value="2"/>
</dbReference>
<dbReference type="InterPro" id="IPR010177">
    <property type="entry name" value="Paired_CXXCH_1"/>
</dbReference>
<dbReference type="InterPro" id="IPR036280">
    <property type="entry name" value="Multihaem_cyt_sf"/>
</dbReference>
<dbReference type="SMART" id="SM00028">
    <property type="entry name" value="TPR"/>
    <property type="match status" value="3"/>
</dbReference>
<dbReference type="EMBL" id="MDBO01000114">
    <property type="protein sequence ID" value="PMP07029.1"/>
    <property type="molecule type" value="Genomic_DNA"/>
</dbReference>
<dbReference type="Gene3D" id="3.90.10.10">
    <property type="entry name" value="Cytochrome C3"/>
    <property type="match status" value="1"/>
</dbReference>
<dbReference type="Pfam" id="PF13181">
    <property type="entry name" value="TPR_8"/>
    <property type="match status" value="2"/>
</dbReference>
<evidence type="ECO:0000313" key="5">
    <source>
        <dbReference type="EMBL" id="PMP07029.1"/>
    </source>
</evidence>
<dbReference type="Pfam" id="PF13435">
    <property type="entry name" value="Cytochrome_C554"/>
    <property type="match status" value="2"/>
</dbReference>
<dbReference type="Gene3D" id="1.25.10.10">
    <property type="entry name" value="Leucine-rich Repeat Variant"/>
    <property type="match status" value="1"/>
</dbReference>
<evidence type="ECO:0008006" key="7">
    <source>
        <dbReference type="Google" id="ProtNLM"/>
    </source>
</evidence>
<keyword evidence="1" id="KW-0732">Signal</keyword>
<gene>
    <name evidence="5" type="ORF">BCS93_16715</name>
</gene>
<reference evidence="6" key="1">
    <citation type="submission" date="2016-07" db="EMBL/GenBank/DDBJ databases">
        <title>Nontailed viruses are major unrecognized killers of bacteria in the ocean.</title>
        <authorList>
            <person name="Kauffman K."/>
            <person name="Hussain F."/>
            <person name="Yang J."/>
            <person name="Arevalo P."/>
            <person name="Brown J."/>
            <person name="Cutler M."/>
            <person name="Kelly L."/>
            <person name="Polz M.F."/>
        </authorList>
    </citation>
    <scope>NUCLEOTIDE SEQUENCE [LARGE SCALE GENOMIC DNA]</scope>
    <source>
        <strain evidence="6">10N.222.49.A5</strain>
    </source>
</reference>
<dbReference type="InterPro" id="IPR051829">
    <property type="entry name" value="Multiheme_Cytochr_ET"/>
</dbReference>
<feature type="domain" description="Doubled CXXCH motif" evidence="3">
    <location>
        <begin position="292"/>
        <end position="318"/>
    </location>
</feature>
<dbReference type="CDD" id="cd08168">
    <property type="entry name" value="Cytochrom_C3"/>
    <property type="match status" value="1"/>
</dbReference>
<evidence type="ECO:0000256" key="2">
    <source>
        <dbReference type="PROSITE-ProRule" id="PRU00339"/>
    </source>
</evidence>
<dbReference type="PROSITE" id="PS50005">
    <property type="entry name" value="TPR"/>
    <property type="match status" value="2"/>
</dbReference>
<evidence type="ECO:0000256" key="1">
    <source>
        <dbReference type="ARBA" id="ARBA00022729"/>
    </source>
</evidence>
<dbReference type="PANTHER" id="PTHR35038:SF8">
    <property type="entry name" value="C-TYPE POLYHEME CYTOCHROME OMCC"/>
    <property type="match status" value="1"/>
</dbReference>
<dbReference type="Proteomes" id="UP000235611">
    <property type="component" value="Unassembled WGS sequence"/>
</dbReference>
<dbReference type="PANTHER" id="PTHR35038">
    <property type="entry name" value="DISSIMILATORY SULFITE REDUCTASE SIRA"/>
    <property type="match status" value="1"/>
</dbReference>
<feature type="repeat" description="TPR" evidence="2">
    <location>
        <begin position="539"/>
        <end position="572"/>
    </location>
</feature>
<dbReference type="Pfam" id="PF09699">
    <property type="entry name" value="Paired_CXXCH_1"/>
    <property type="match status" value="1"/>
</dbReference>
<dbReference type="InterPro" id="IPR011990">
    <property type="entry name" value="TPR-like_helical_dom_sf"/>
</dbReference>
<dbReference type="RefSeq" id="WP_102429498.1">
    <property type="nucleotide sequence ID" value="NZ_MCTP01000095.1"/>
</dbReference>
<evidence type="ECO:0000259" key="4">
    <source>
        <dbReference type="Pfam" id="PF13435"/>
    </source>
</evidence>
<dbReference type="SUPFAM" id="SSF48695">
    <property type="entry name" value="Multiheme cytochromes"/>
    <property type="match status" value="1"/>
</dbReference>
<dbReference type="InterPro" id="IPR023155">
    <property type="entry name" value="Cyt_c-552/4"/>
</dbReference>
<feature type="repeat" description="TPR" evidence="2">
    <location>
        <begin position="607"/>
        <end position="640"/>
    </location>
</feature>
<dbReference type="SUPFAM" id="SSF48452">
    <property type="entry name" value="TPR-like"/>
    <property type="match status" value="1"/>
</dbReference>
<comment type="caution">
    <text evidence="5">The sequence shown here is derived from an EMBL/GenBank/DDBJ whole genome shotgun (WGS) entry which is preliminary data.</text>
</comment>
<organism evidence="5 6">
    <name type="scientific">Vibrio breoganii</name>
    <dbReference type="NCBI Taxonomy" id="553239"/>
    <lineage>
        <taxon>Bacteria</taxon>
        <taxon>Pseudomonadati</taxon>
        <taxon>Pseudomonadota</taxon>
        <taxon>Gammaproteobacteria</taxon>
        <taxon>Vibrionales</taxon>
        <taxon>Vibrionaceae</taxon>
        <taxon>Vibrio</taxon>
    </lineage>
</organism>
<evidence type="ECO:0000259" key="3">
    <source>
        <dbReference type="Pfam" id="PF09699"/>
    </source>
</evidence>
<dbReference type="GO" id="GO:0016491">
    <property type="term" value="F:oxidoreductase activity"/>
    <property type="evidence" value="ECO:0007669"/>
    <property type="project" value="TreeGrafter"/>
</dbReference>
<sequence>MPRLFHYFTLLFFYLLTVAEVSANKYVGSVECQSCHEAEYQQWQSSQHFDAMAHANSDTVKGNFDNQQVVFEGETYHFTTENGAFWVTLKDAEQQFKKYKISYTFAIYPLQQYMVEFDDGRIQLIPFAWDTRSLAEGGQGWFHLYPQFTKSSDDFFWLNHGQNWNYMCADCHSTNLQKGYDPKSDTYQTTWSEINVGCEACHGPASEHAKKPEVKTSFDVINRDPNNDPVCAQCHSRRIQLNEASYHQQFSQRHKLNLISPDLYYPDGQIFDEDYVYGSFLQSKMQQSGVICSDCHNPHTAKIKMPEPQLCQQCHSAEQYNTQKHAPHPVGEATDKCSSCHMVEQNYMQVDWRKDHSFKVPRPDLSDKTGAPNACTNCHEDKSNAWASKQVKTWFKDSNRYSSTDFSEAFAQAEQGKVNTNQGLAEVALDEKQAPIIRASALTRMQYFADEFSAEAIQKLLTHSNQYIRQGVLDAMKPLSANAQKPLLISLLKDPSLLIRTEAAASLAYLDATEIANNALLKNVLDEYLAVQEYLSDRGANRANIGDIDWLKGDFENAEKHYQQAIKIEPNYVPGYLKLNELYRGQRNTKQSAQILSAGLKYQSKNESLLYQYGLANIRLQKIDVAIKSFETLLSVQPNNPQYHYVTGLTYESVDLTKAIEHINSAYQLDQNPQYIEAYCAILQRNQQPVPKLCL</sequence>
<evidence type="ECO:0000313" key="6">
    <source>
        <dbReference type="Proteomes" id="UP000235611"/>
    </source>
</evidence>
<name>A0AAP8MUG6_9VIBR</name>
<proteinExistence type="predicted"/>
<accession>A0AAP8MUG6</accession>
<dbReference type="InterPro" id="IPR011989">
    <property type="entry name" value="ARM-like"/>
</dbReference>
<dbReference type="Gene3D" id="1.25.40.10">
    <property type="entry name" value="Tetratricopeptide repeat domain"/>
    <property type="match status" value="2"/>
</dbReference>
<protein>
    <recommendedName>
        <fullName evidence="7">Tetratricopeptide repeat protein</fullName>
    </recommendedName>
</protein>
<dbReference type="InterPro" id="IPR019734">
    <property type="entry name" value="TPR_rpt"/>
</dbReference>
<dbReference type="AlphaFoldDB" id="A0AAP8MUG6"/>
<keyword evidence="2" id="KW-0802">TPR repeat</keyword>
<feature type="domain" description="Cytochrome c-552/4" evidence="4">
    <location>
        <begin position="165"/>
        <end position="203"/>
    </location>
</feature>
<feature type="domain" description="Cytochrome c-552/4" evidence="4">
    <location>
        <begin position="31"/>
        <end position="59"/>
    </location>
</feature>